<keyword evidence="2" id="KW-1003">Cell membrane</keyword>
<name>A0AAF0Z2M3_9MICO</name>
<dbReference type="GO" id="GO:0005886">
    <property type="term" value="C:plasma membrane"/>
    <property type="evidence" value="ECO:0007669"/>
    <property type="project" value="UniProtKB-SubCell"/>
</dbReference>
<feature type="transmembrane region" description="Helical" evidence="8">
    <location>
        <begin position="417"/>
        <end position="442"/>
    </location>
</feature>
<dbReference type="GO" id="GO:0022857">
    <property type="term" value="F:transmembrane transporter activity"/>
    <property type="evidence" value="ECO:0007669"/>
    <property type="project" value="TreeGrafter"/>
</dbReference>
<protein>
    <recommendedName>
        <fullName evidence="9">ABC3 transporter permease C-terminal domain-containing protein</fullName>
    </recommendedName>
</protein>
<sequence>MSRTSAAGSPGGSHAPGSGPPRTPAVPGPAPAARRTTPAARRTTRAERRVPVVRRVLADDLRAGTVVLLVTVVAALLLVVWPRAVQVVSDDITSHRLAATTPITRDISSSNQTPYYGASRGTALSAVPDEWETTFGLLDGGLRQAHDALPDPLRAGVLDARMRTSAREDTTVETSERSDVAMIKLRETQDPYLAEHVTLTEGRWPTIDDAPVALAEGPVERTPQPVGIALSAAAAERLAWDVGQTRQAFGRGDFVLLGTYTADDPDEDYWYHTPSAAQPAIVDSLDFGIILTAAAYRGPGIDPFLDRLDVWFDVDPSPYTSDQLSDISSQLRGFTAAPLSYGVDQPDGTLKLSSELPGTLDTIERDISATTTVVALLAAGPVAGLGLLLLAAVRVIASRRRTALALARARGASGLQVRGLLAVEGLLLGIAGGGLGLLGAVLLVPTAFAPAVLVGPLVAALAPAVMLAASAPPAGLRGVRHDSAARSTSRLRGVWEVLVVAVAVTATVLVLRRGAEDTGSGADPLLAATPALLAVATAVVVARLVPLLLAPVVRLARSQRGALSFLGAASATRDRRGQLAPLVGLVVAVTVAVLSTVLLTTVRTGLETQTWDAIGADLRSTGPIVDEETLALVREVPGVAAATTATEVTPAALSTGDDRLQARVLLVDPADLALVQQDVPGWSVPDLAAPTDGGPLPAVVSSRFALEGGATVTVDGQVVVLDVVDQRPEVPGVSTTSGWVLLDRSSLADLTGTTYLPRTLLVRLDPAVEDADRAAVVARVGEITGPSAVEVQADAVGLRLDDPTLAGLQGALLVGTLVALVVGASTIVLGEVMATARRERVVAVLKILGMPARGPRVITTWEIASWAVPSLVAGFGLGLALPVLVARTVDLRAFTGGATAPPLVYDPAALLGVLGVFVVVVGVCCLVSAALGRRVSSAATLRSVQE</sequence>
<feature type="transmembrane region" description="Helical" evidence="8">
    <location>
        <begin position="373"/>
        <end position="396"/>
    </location>
</feature>
<dbReference type="Proteomes" id="UP001304340">
    <property type="component" value="Chromosome"/>
</dbReference>
<evidence type="ECO:0000256" key="7">
    <source>
        <dbReference type="SAM" id="MobiDB-lite"/>
    </source>
</evidence>
<gene>
    <name evidence="10" type="ORF">SANBI_002556</name>
</gene>
<evidence type="ECO:0000256" key="4">
    <source>
        <dbReference type="ARBA" id="ARBA00022989"/>
    </source>
</evidence>
<feature type="transmembrane region" description="Helical" evidence="8">
    <location>
        <begin position="531"/>
        <end position="553"/>
    </location>
</feature>
<feature type="region of interest" description="Disordered" evidence="7">
    <location>
        <begin position="1"/>
        <end position="47"/>
    </location>
</feature>
<feature type="transmembrane region" description="Helical" evidence="8">
    <location>
        <begin position="63"/>
        <end position="81"/>
    </location>
</feature>
<feature type="transmembrane region" description="Helical" evidence="8">
    <location>
        <begin position="493"/>
        <end position="511"/>
    </location>
</feature>
<feature type="domain" description="ABC3 transporter permease C-terminal" evidence="9">
    <location>
        <begin position="814"/>
        <end position="931"/>
    </location>
</feature>
<evidence type="ECO:0000256" key="2">
    <source>
        <dbReference type="ARBA" id="ARBA00022475"/>
    </source>
</evidence>
<feature type="transmembrane region" description="Helical" evidence="8">
    <location>
        <begin position="448"/>
        <end position="472"/>
    </location>
</feature>
<keyword evidence="4 8" id="KW-1133">Transmembrane helix</keyword>
<dbReference type="InterPro" id="IPR050250">
    <property type="entry name" value="Macrolide_Exporter_MacB"/>
</dbReference>
<dbReference type="InterPro" id="IPR003838">
    <property type="entry name" value="ABC3_permease_C"/>
</dbReference>
<keyword evidence="11" id="KW-1185">Reference proteome</keyword>
<comment type="similarity">
    <text evidence="6">Belongs to the ABC-4 integral membrane protein family.</text>
</comment>
<feature type="compositionally biased region" description="Pro residues" evidence="7">
    <location>
        <begin position="18"/>
        <end position="30"/>
    </location>
</feature>
<reference evidence="11" key="1">
    <citation type="submission" date="2023-11" db="EMBL/GenBank/DDBJ databases">
        <authorList>
            <person name="Helweg L.P."/>
            <person name="Kiel A."/>
            <person name="Hitz F."/>
            <person name="Ruckert-Reed C."/>
            <person name="Busche T."/>
            <person name="Kaltschmidt B."/>
            <person name="Kaltschmidt C."/>
        </authorList>
    </citation>
    <scope>NUCLEOTIDE SEQUENCE [LARGE SCALE GENOMIC DNA]</scope>
    <source>
        <strain evidence="11">4.1</strain>
    </source>
</reference>
<dbReference type="PANTHER" id="PTHR30572">
    <property type="entry name" value="MEMBRANE COMPONENT OF TRANSPORTER-RELATED"/>
    <property type="match status" value="1"/>
</dbReference>
<feature type="transmembrane region" description="Helical" evidence="8">
    <location>
        <begin position="909"/>
        <end position="932"/>
    </location>
</feature>
<feature type="transmembrane region" description="Helical" evidence="8">
    <location>
        <begin position="863"/>
        <end position="889"/>
    </location>
</feature>
<dbReference type="Pfam" id="PF02687">
    <property type="entry name" value="FtsX"/>
    <property type="match status" value="1"/>
</dbReference>
<dbReference type="KEGG" id="sbil:SANBI_002556"/>
<keyword evidence="3 8" id="KW-0812">Transmembrane</keyword>
<dbReference type="AlphaFoldDB" id="A0AAF0Z2M3"/>
<feature type="transmembrane region" description="Helical" evidence="8">
    <location>
        <begin position="579"/>
        <end position="599"/>
    </location>
</feature>
<dbReference type="EMBL" id="CP138359">
    <property type="protein sequence ID" value="WPF81270.1"/>
    <property type="molecule type" value="Genomic_DNA"/>
</dbReference>
<proteinExistence type="inferred from homology"/>
<evidence type="ECO:0000256" key="6">
    <source>
        <dbReference type="ARBA" id="ARBA00038076"/>
    </source>
</evidence>
<evidence type="ECO:0000313" key="10">
    <source>
        <dbReference type="EMBL" id="WPF81270.1"/>
    </source>
</evidence>
<evidence type="ECO:0000256" key="1">
    <source>
        <dbReference type="ARBA" id="ARBA00004651"/>
    </source>
</evidence>
<evidence type="ECO:0000256" key="8">
    <source>
        <dbReference type="SAM" id="Phobius"/>
    </source>
</evidence>
<dbReference type="PANTHER" id="PTHR30572:SF4">
    <property type="entry name" value="ABC TRANSPORTER PERMEASE YTRF"/>
    <property type="match status" value="1"/>
</dbReference>
<evidence type="ECO:0000259" key="9">
    <source>
        <dbReference type="Pfam" id="PF02687"/>
    </source>
</evidence>
<feature type="transmembrane region" description="Helical" evidence="8">
    <location>
        <begin position="808"/>
        <end position="830"/>
    </location>
</feature>
<dbReference type="RefSeq" id="WP_319155585.1">
    <property type="nucleotide sequence ID" value="NZ_CP138359.1"/>
</dbReference>
<feature type="compositionally biased region" description="Low complexity" evidence="7">
    <location>
        <begin position="31"/>
        <end position="41"/>
    </location>
</feature>
<evidence type="ECO:0000256" key="5">
    <source>
        <dbReference type="ARBA" id="ARBA00023136"/>
    </source>
</evidence>
<organism evidence="10 11">
    <name type="scientific">Sanguibacter biliveldensis</name>
    <dbReference type="NCBI Taxonomy" id="3030830"/>
    <lineage>
        <taxon>Bacteria</taxon>
        <taxon>Bacillati</taxon>
        <taxon>Actinomycetota</taxon>
        <taxon>Actinomycetes</taxon>
        <taxon>Micrococcales</taxon>
        <taxon>Sanguibacteraceae</taxon>
        <taxon>Sanguibacter</taxon>
    </lineage>
</organism>
<evidence type="ECO:0000256" key="3">
    <source>
        <dbReference type="ARBA" id="ARBA00022692"/>
    </source>
</evidence>
<accession>A0AAF0Z2M3</accession>
<comment type="subcellular location">
    <subcellularLocation>
        <location evidence="1">Cell membrane</location>
        <topology evidence="1">Multi-pass membrane protein</topology>
    </subcellularLocation>
</comment>
<feature type="compositionally biased region" description="Low complexity" evidence="7">
    <location>
        <begin position="1"/>
        <end position="17"/>
    </location>
</feature>
<evidence type="ECO:0000313" key="11">
    <source>
        <dbReference type="Proteomes" id="UP001304340"/>
    </source>
</evidence>
<keyword evidence="5 8" id="KW-0472">Membrane</keyword>